<evidence type="ECO:0000313" key="3">
    <source>
        <dbReference type="Proteomes" id="UP000323105"/>
    </source>
</evidence>
<keyword evidence="1" id="KW-0732">Signal</keyword>
<dbReference type="AlphaFoldDB" id="A0A5A7MK49"/>
<evidence type="ECO:0000313" key="2">
    <source>
        <dbReference type="EMBL" id="GEQ77324.1"/>
    </source>
</evidence>
<evidence type="ECO:0008006" key="4">
    <source>
        <dbReference type="Google" id="ProtNLM"/>
    </source>
</evidence>
<protein>
    <recommendedName>
        <fullName evidence="4">Lipoprotein</fullName>
    </recommendedName>
</protein>
<comment type="caution">
    <text evidence="2">The sequence shown here is derived from an EMBL/GenBank/DDBJ whole genome shotgun (WGS) entry which is preliminary data.</text>
</comment>
<organism evidence="2 3">
    <name type="scientific">Comamonas testosteroni</name>
    <name type="common">Pseudomonas testosteroni</name>
    <dbReference type="NCBI Taxonomy" id="285"/>
    <lineage>
        <taxon>Bacteria</taxon>
        <taxon>Pseudomonadati</taxon>
        <taxon>Pseudomonadota</taxon>
        <taxon>Betaproteobacteria</taxon>
        <taxon>Burkholderiales</taxon>
        <taxon>Comamonadaceae</taxon>
        <taxon>Comamonas</taxon>
    </lineage>
</organism>
<sequence length="117" mass="13474">MKISRRQLSISTAAVALSLLAGCATQERLERTTFEPDQSDPSLFKYKAIADVTSPEHTQSGEAERMRWLRAWLDENNYVGRDYEILSRKVVKMRDQLFGKGAFSIYYDIRIKPKSLL</sequence>
<dbReference type="PROSITE" id="PS51257">
    <property type="entry name" value="PROKAR_LIPOPROTEIN"/>
    <property type="match status" value="1"/>
</dbReference>
<gene>
    <name evidence="2" type="ORF">CTTA_4329</name>
</gene>
<proteinExistence type="predicted"/>
<name>A0A5A7MK49_COMTE</name>
<feature type="signal peptide" evidence="1">
    <location>
        <begin position="1"/>
        <end position="23"/>
    </location>
</feature>
<dbReference type="Proteomes" id="UP000323105">
    <property type="component" value="Unassembled WGS sequence"/>
</dbReference>
<accession>A0A5A7MK49</accession>
<reference evidence="2 3" key="1">
    <citation type="journal article" date="2019" name="Microbiol. Resour. Announc.">
        <title>Draft Genome Sequence of Comamonas testosteroni TA441, a Bacterium That Has a Cryptic Phenol Degradation Gene Cluster.</title>
        <authorList>
            <person name="Arai H."/>
            <person name="Ishii M."/>
        </authorList>
    </citation>
    <scope>NUCLEOTIDE SEQUENCE [LARGE SCALE GENOMIC DNA]</scope>
    <source>
        <strain evidence="2 3">TA441</strain>
    </source>
</reference>
<evidence type="ECO:0000256" key="1">
    <source>
        <dbReference type="SAM" id="SignalP"/>
    </source>
</evidence>
<dbReference type="EMBL" id="BKBW01000012">
    <property type="protein sequence ID" value="GEQ77324.1"/>
    <property type="molecule type" value="Genomic_DNA"/>
</dbReference>
<feature type="chain" id="PRO_5022752208" description="Lipoprotein" evidence="1">
    <location>
        <begin position="24"/>
        <end position="117"/>
    </location>
</feature>